<comment type="caution">
    <text evidence="3">The sequence shown here is derived from an EMBL/GenBank/DDBJ whole genome shotgun (WGS) entry which is preliminary data.</text>
</comment>
<dbReference type="Pfam" id="PF01613">
    <property type="entry name" value="Flavin_Reduct"/>
    <property type="match status" value="1"/>
</dbReference>
<gene>
    <name evidence="3" type="ORF">HF519_29800</name>
</gene>
<evidence type="ECO:0000313" key="3">
    <source>
        <dbReference type="EMBL" id="NMH95651.1"/>
    </source>
</evidence>
<dbReference type="SUPFAM" id="SSF50475">
    <property type="entry name" value="FMN-binding split barrel"/>
    <property type="match status" value="1"/>
</dbReference>
<keyword evidence="4" id="KW-1185">Reference proteome</keyword>
<dbReference type="InterPro" id="IPR050268">
    <property type="entry name" value="NADH-dep_flavin_reductase"/>
</dbReference>
<feature type="domain" description="Flavin reductase like" evidence="2">
    <location>
        <begin position="26"/>
        <end position="170"/>
    </location>
</feature>
<dbReference type="GO" id="GO:0006208">
    <property type="term" value="P:pyrimidine nucleobase catabolic process"/>
    <property type="evidence" value="ECO:0007669"/>
    <property type="project" value="TreeGrafter"/>
</dbReference>
<dbReference type="GO" id="GO:0042602">
    <property type="term" value="F:riboflavin reductase (NADPH) activity"/>
    <property type="evidence" value="ECO:0007669"/>
    <property type="project" value="TreeGrafter"/>
</dbReference>
<dbReference type="InterPro" id="IPR002563">
    <property type="entry name" value="Flavin_Rdtase-like_dom"/>
</dbReference>
<proteinExistence type="predicted"/>
<dbReference type="RefSeq" id="WP_169416284.1">
    <property type="nucleotide sequence ID" value="NZ_JAAXKZ010000235.1"/>
</dbReference>
<evidence type="ECO:0000256" key="1">
    <source>
        <dbReference type="ARBA" id="ARBA00023002"/>
    </source>
</evidence>
<organism evidence="3 4">
    <name type="scientific">Pseudonocardia bannensis</name>
    <dbReference type="NCBI Taxonomy" id="630973"/>
    <lineage>
        <taxon>Bacteria</taxon>
        <taxon>Bacillati</taxon>
        <taxon>Actinomycetota</taxon>
        <taxon>Actinomycetes</taxon>
        <taxon>Pseudonocardiales</taxon>
        <taxon>Pseudonocardiaceae</taxon>
        <taxon>Pseudonocardia</taxon>
    </lineage>
</organism>
<accession>A0A848DTE8</accession>
<dbReference type="GO" id="GO:0010181">
    <property type="term" value="F:FMN binding"/>
    <property type="evidence" value="ECO:0007669"/>
    <property type="project" value="InterPro"/>
</dbReference>
<dbReference type="Gene3D" id="2.30.110.10">
    <property type="entry name" value="Electron Transport, Fmn-binding Protein, Chain A"/>
    <property type="match status" value="1"/>
</dbReference>
<keyword evidence="1" id="KW-0560">Oxidoreductase</keyword>
<reference evidence="3 4" key="1">
    <citation type="submission" date="2020-04" db="EMBL/GenBank/DDBJ databases">
        <authorList>
            <person name="Klaysubun C."/>
            <person name="Duangmal K."/>
            <person name="Lipun K."/>
        </authorList>
    </citation>
    <scope>NUCLEOTIDE SEQUENCE [LARGE SCALE GENOMIC DNA]</scope>
    <source>
        <strain evidence="3 4">DSM 45300</strain>
    </source>
</reference>
<dbReference type="InterPro" id="IPR012349">
    <property type="entry name" value="Split_barrel_FMN-bd"/>
</dbReference>
<sequence>MVQSEIAAEAGPGREPVAEAAFREAMTRIASGVTVVTTRDETGRPWGFTASSFCALSLRPPLVLVCLDRGADCHPVFVRSQRFVVNILAADQHATATAFATKAVDKFAAVAFDPDPDTGLPVLAGALASVLCRTSRTHPGGDHTILIGDVTAVSTAESAPLVYFDRGFRALAAEPAQAR</sequence>
<dbReference type="EMBL" id="JAAXKZ010000235">
    <property type="protein sequence ID" value="NMH95651.1"/>
    <property type="molecule type" value="Genomic_DNA"/>
</dbReference>
<evidence type="ECO:0000259" key="2">
    <source>
        <dbReference type="SMART" id="SM00903"/>
    </source>
</evidence>
<protein>
    <submittedName>
        <fullName evidence="3">Flavin reductase family protein</fullName>
    </submittedName>
</protein>
<evidence type="ECO:0000313" key="4">
    <source>
        <dbReference type="Proteomes" id="UP000586918"/>
    </source>
</evidence>
<dbReference type="Proteomes" id="UP000586918">
    <property type="component" value="Unassembled WGS sequence"/>
</dbReference>
<dbReference type="AlphaFoldDB" id="A0A848DTE8"/>
<dbReference type="PANTHER" id="PTHR30466:SF1">
    <property type="entry name" value="FMN REDUCTASE (NADH) RUTF"/>
    <property type="match status" value="1"/>
</dbReference>
<name>A0A848DTE8_9PSEU</name>
<dbReference type="SMART" id="SM00903">
    <property type="entry name" value="Flavin_Reduct"/>
    <property type="match status" value="1"/>
</dbReference>
<dbReference type="PANTHER" id="PTHR30466">
    <property type="entry name" value="FLAVIN REDUCTASE"/>
    <property type="match status" value="1"/>
</dbReference>